<reference evidence="2 3" key="1">
    <citation type="submission" date="2018-07" db="EMBL/GenBank/DDBJ databases">
        <title>Pedobacter sp. nov., isolated from soil.</title>
        <authorList>
            <person name="Zhou L.Y."/>
            <person name="Du Z.J."/>
        </authorList>
    </citation>
    <scope>NUCLEOTIDE SEQUENCE [LARGE SCALE GENOMIC DNA]</scope>
    <source>
        <strain evidence="2 3">JDX94</strain>
    </source>
</reference>
<evidence type="ECO:0008006" key="4">
    <source>
        <dbReference type="Google" id="ProtNLM"/>
    </source>
</evidence>
<protein>
    <recommendedName>
        <fullName evidence="4">Adhesin domain-containing protein</fullName>
    </recommendedName>
</protein>
<accession>A0A369PYZ2</accession>
<dbReference type="EMBL" id="QPKV01000005">
    <property type="protein sequence ID" value="RDC55976.1"/>
    <property type="molecule type" value="Genomic_DNA"/>
</dbReference>
<organism evidence="2 3">
    <name type="scientific">Pedobacter chinensis</name>
    <dbReference type="NCBI Taxonomy" id="2282421"/>
    <lineage>
        <taxon>Bacteria</taxon>
        <taxon>Pseudomonadati</taxon>
        <taxon>Bacteroidota</taxon>
        <taxon>Sphingobacteriia</taxon>
        <taxon>Sphingobacteriales</taxon>
        <taxon>Sphingobacteriaceae</taxon>
        <taxon>Pedobacter</taxon>
    </lineage>
</organism>
<keyword evidence="1" id="KW-0732">Signal</keyword>
<dbReference type="Proteomes" id="UP000253961">
    <property type="component" value="Unassembled WGS sequence"/>
</dbReference>
<proteinExistence type="predicted"/>
<keyword evidence="3" id="KW-1185">Reference proteome</keyword>
<comment type="caution">
    <text evidence="2">The sequence shown here is derived from an EMBL/GenBank/DDBJ whole genome shotgun (WGS) entry which is preliminary data.</text>
</comment>
<feature type="signal peptide" evidence="1">
    <location>
        <begin position="1"/>
        <end position="20"/>
    </location>
</feature>
<feature type="chain" id="PRO_5016745361" description="Adhesin domain-containing protein" evidence="1">
    <location>
        <begin position="21"/>
        <end position="242"/>
    </location>
</feature>
<gene>
    <name evidence="2" type="ORF">DU508_14065</name>
</gene>
<name>A0A369PYZ2_9SPHI</name>
<dbReference type="RefSeq" id="WP_115403441.1">
    <property type="nucleotide sequence ID" value="NZ_QPKV01000005.1"/>
</dbReference>
<evidence type="ECO:0000313" key="2">
    <source>
        <dbReference type="EMBL" id="RDC55976.1"/>
    </source>
</evidence>
<evidence type="ECO:0000256" key="1">
    <source>
        <dbReference type="SAM" id="SignalP"/>
    </source>
</evidence>
<sequence length="242" mass="27306">MKSILLCWLFSALVPCIACSQTKINKSYPVKQGQTVTFRFDYPKTIRVSSWNKNEISVEASVKIDGAVADSVFTLLQSEANGRLLIENKLDINKIPNRYYVVENGIKTRFNTKEDMNAFIKEKGRSVTSNYQTQDVEIIIDIKLPANINTEISSVYGMVEVQDFKGPMKIDATYGGIDAKLNHQLIGKLKMTNRFGKIYTNLSLKPNELKEERFFTAITATPGQGPSYDFSSSYGNIYLRNP</sequence>
<dbReference type="OrthoDB" id="1115882at2"/>
<dbReference type="AlphaFoldDB" id="A0A369PYZ2"/>
<evidence type="ECO:0000313" key="3">
    <source>
        <dbReference type="Proteomes" id="UP000253961"/>
    </source>
</evidence>